<dbReference type="Pfam" id="PF05130">
    <property type="entry name" value="FlgN"/>
    <property type="match status" value="1"/>
</dbReference>
<dbReference type="InterPro" id="IPR007809">
    <property type="entry name" value="FlgN-like"/>
</dbReference>
<keyword evidence="4" id="KW-0966">Cell projection</keyword>
<dbReference type="EMBL" id="JAQQXP010000001">
    <property type="protein sequence ID" value="MDC8830431.1"/>
    <property type="molecule type" value="Genomic_DNA"/>
</dbReference>
<comment type="function">
    <text evidence="1">Required for the efficient initiation of filament assembly.</text>
</comment>
<evidence type="ECO:0000313" key="4">
    <source>
        <dbReference type="EMBL" id="MDC8830431.1"/>
    </source>
</evidence>
<evidence type="ECO:0000256" key="3">
    <source>
        <dbReference type="ARBA" id="ARBA00022795"/>
    </source>
</evidence>
<keyword evidence="4" id="KW-0282">Flagellum</keyword>
<dbReference type="InterPro" id="IPR036679">
    <property type="entry name" value="FlgN-like_sf"/>
</dbReference>
<evidence type="ECO:0000256" key="2">
    <source>
        <dbReference type="ARBA" id="ARBA00007703"/>
    </source>
</evidence>
<keyword evidence="3" id="KW-1005">Bacterial flagellum biogenesis</keyword>
<keyword evidence="5" id="KW-1185">Reference proteome</keyword>
<dbReference type="RefSeq" id="WP_273639271.1">
    <property type="nucleotide sequence ID" value="NZ_JAQQXP010000001.1"/>
</dbReference>
<reference evidence="4 5" key="1">
    <citation type="submission" date="2022-10" db="EMBL/GenBank/DDBJ databases">
        <title>Alteromonas sp. chi3 Genome sequencing.</title>
        <authorList>
            <person name="Park S."/>
        </authorList>
    </citation>
    <scope>NUCLEOTIDE SEQUENCE [LARGE SCALE GENOMIC DNA]</scope>
    <source>
        <strain evidence="5">chi3</strain>
    </source>
</reference>
<dbReference type="Gene3D" id="1.20.58.300">
    <property type="entry name" value="FlgN-like"/>
    <property type="match status" value="1"/>
</dbReference>
<accession>A0ABT5L081</accession>
<gene>
    <name evidence="4" type="primary">flgN</name>
    <name evidence="4" type="ORF">OIK42_06590</name>
</gene>
<keyword evidence="4" id="KW-0969">Cilium</keyword>
<name>A0ABT5L081_9ALTE</name>
<evidence type="ECO:0000313" key="5">
    <source>
        <dbReference type="Proteomes" id="UP001218788"/>
    </source>
</evidence>
<evidence type="ECO:0000256" key="1">
    <source>
        <dbReference type="ARBA" id="ARBA00002397"/>
    </source>
</evidence>
<proteinExistence type="inferred from homology"/>
<protein>
    <submittedName>
        <fullName evidence="4">Flagellar export chaperone FlgN</fullName>
    </submittedName>
</protein>
<dbReference type="Proteomes" id="UP001218788">
    <property type="component" value="Unassembled WGS sequence"/>
</dbReference>
<comment type="caution">
    <text evidence="4">The sequence shown here is derived from an EMBL/GenBank/DDBJ whole genome shotgun (WGS) entry which is preliminary data.</text>
</comment>
<sequence>MDNTLSKQLDQQVNNLTSLKGMLDKELHLISSRDAEALMTLLNEKELLLTAIQQIDDAINPQLLALQQQGPLPETYEEQIAQAKELLSECQYCTDVNQIAVEQGQLRLGHLRNLMMEVRAKESLTYDKAGKKKGGFSGKGVSA</sequence>
<dbReference type="SUPFAM" id="SSF140566">
    <property type="entry name" value="FlgN-like"/>
    <property type="match status" value="1"/>
</dbReference>
<organism evidence="4 5">
    <name type="scientific">Alteromonas gilva</name>
    <dbReference type="NCBI Taxonomy" id="2987522"/>
    <lineage>
        <taxon>Bacteria</taxon>
        <taxon>Pseudomonadati</taxon>
        <taxon>Pseudomonadota</taxon>
        <taxon>Gammaproteobacteria</taxon>
        <taxon>Alteromonadales</taxon>
        <taxon>Alteromonadaceae</taxon>
        <taxon>Alteromonas/Salinimonas group</taxon>
        <taxon>Alteromonas</taxon>
    </lineage>
</organism>
<comment type="similarity">
    <text evidence="2">Belongs to the FlgN family.</text>
</comment>